<reference evidence="1" key="1">
    <citation type="submission" date="2015-04" db="UniProtKB">
        <authorList>
            <consortium name="EnsemblPlants"/>
        </authorList>
    </citation>
    <scope>IDENTIFICATION</scope>
</reference>
<sequence>MWYNDEPLAVVLQEAFHEGAGGVAGGKPPDVDELHSLAGARVVVVLVVIITITQERGADDAASHPVVGSFSSASHRRSSSSSSWPLIDCARRNGSSASTCRNDCEMAEPQLGLRPLADATSAAWWRWLISLALLVDRLITLLACSNLTQSIR</sequence>
<proteinExistence type="predicted"/>
<dbReference type="HOGENOM" id="CLU_1725201_0_0_1"/>
<protein>
    <submittedName>
        <fullName evidence="1">Uncharacterized protein</fullName>
    </submittedName>
</protein>
<evidence type="ECO:0000313" key="1">
    <source>
        <dbReference type="EnsemblPlants" id="OMERI02G14330.1"/>
    </source>
</evidence>
<organism evidence="1">
    <name type="scientific">Oryza meridionalis</name>
    <dbReference type="NCBI Taxonomy" id="40149"/>
    <lineage>
        <taxon>Eukaryota</taxon>
        <taxon>Viridiplantae</taxon>
        <taxon>Streptophyta</taxon>
        <taxon>Embryophyta</taxon>
        <taxon>Tracheophyta</taxon>
        <taxon>Spermatophyta</taxon>
        <taxon>Magnoliopsida</taxon>
        <taxon>Liliopsida</taxon>
        <taxon>Poales</taxon>
        <taxon>Poaceae</taxon>
        <taxon>BOP clade</taxon>
        <taxon>Oryzoideae</taxon>
        <taxon>Oryzeae</taxon>
        <taxon>Oryzinae</taxon>
        <taxon>Oryza</taxon>
    </lineage>
</organism>
<reference evidence="1" key="2">
    <citation type="submission" date="2018-05" db="EMBL/GenBank/DDBJ databases">
        <title>OmerRS3 (Oryza meridionalis Reference Sequence Version 3).</title>
        <authorList>
            <person name="Zhang J."/>
            <person name="Kudrna D."/>
            <person name="Lee S."/>
            <person name="Talag J."/>
            <person name="Welchert J."/>
            <person name="Wing R.A."/>
        </authorList>
    </citation>
    <scope>NUCLEOTIDE SEQUENCE [LARGE SCALE GENOMIC DNA]</scope>
    <source>
        <strain evidence="1">cv. OR44</strain>
    </source>
</reference>
<dbReference type="Proteomes" id="UP000008021">
    <property type="component" value="Chromosome 2"/>
</dbReference>
<dbReference type="AlphaFoldDB" id="A0A0E0CJL0"/>
<name>A0A0E0CJL0_9ORYZ</name>
<dbReference type="Gramene" id="OMERI02G14330.1">
    <property type="protein sequence ID" value="OMERI02G14330.1"/>
    <property type="gene ID" value="OMERI02G14330"/>
</dbReference>
<evidence type="ECO:0000313" key="2">
    <source>
        <dbReference type="Proteomes" id="UP000008021"/>
    </source>
</evidence>
<accession>A0A0E0CJL0</accession>
<dbReference type="EnsemblPlants" id="OMERI02G14330.1">
    <property type="protein sequence ID" value="OMERI02G14330.1"/>
    <property type="gene ID" value="OMERI02G14330"/>
</dbReference>
<keyword evidence="2" id="KW-1185">Reference proteome</keyword>